<sequence length="67" mass="7720">MMGFRRFRQTRLAYYLMQGVNVLPCGAGSPRSTWCESRLRFRTRLIQLTLHELMGGQAVGFWIPGAE</sequence>
<organism evidence="1 2">
    <name type="scientific">Peronosclerospora sorghi</name>
    <dbReference type="NCBI Taxonomy" id="230839"/>
    <lineage>
        <taxon>Eukaryota</taxon>
        <taxon>Sar</taxon>
        <taxon>Stramenopiles</taxon>
        <taxon>Oomycota</taxon>
        <taxon>Peronosporomycetes</taxon>
        <taxon>Peronosporales</taxon>
        <taxon>Peronosporaceae</taxon>
        <taxon>Peronosclerospora</taxon>
    </lineage>
</organism>
<gene>
    <name evidence="1" type="ORF">PsorP6_016696</name>
</gene>
<proteinExistence type="predicted"/>
<dbReference type="Proteomes" id="UP001163321">
    <property type="component" value="Chromosome 2"/>
</dbReference>
<evidence type="ECO:0000313" key="2">
    <source>
        <dbReference type="Proteomes" id="UP001163321"/>
    </source>
</evidence>
<keyword evidence="2" id="KW-1185">Reference proteome</keyword>
<dbReference type="EMBL" id="CM047581">
    <property type="protein sequence ID" value="KAI9916472.1"/>
    <property type="molecule type" value="Genomic_DNA"/>
</dbReference>
<comment type="caution">
    <text evidence="1">The sequence shown here is derived from an EMBL/GenBank/DDBJ whole genome shotgun (WGS) entry which is preliminary data.</text>
</comment>
<reference evidence="1 2" key="1">
    <citation type="journal article" date="2022" name="bioRxiv">
        <title>The genome of the oomycete Peronosclerospora sorghi, a cosmopolitan pathogen of maize and sorghum, is inflated with dispersed pseudogenes.</title>
        <authorList>
            <person name="Fletcher K."/>
            <person name="Martin F."/>
            <person name="Isakeit T."/>
            <person name="Cavanaugh K."/>
            <person name="Magill C."/>
            <person name="Michelmore R."/>
        </authorList>
    </citation>
    <scope>NUCLEOTIDE SEQUENCE [LARGE SCALE GENOMIC DNA]</scope>
    <source>
        <strain evidence="1">P6</strain>
    </source>
</reference>
<name>A0ACC0WD31_9STRA</name>
<evidence type="ECO:0000313" key="1">
    <source>
        <dbReference type="EMBL" id="KAI9916472.1"/>
    </source>
</evidence>
<accession>A0ACC0WD31</accession>
<protein>
    <submittedName>
        <fullName evidence="1">Uncharacterized protein</fullName>
    </submittedName>
</protein>